<feature type="domain" description="DUF7029" evidence="2">
    <location>
        <begin position="82"/>
        <end position="169"/>
    </location>
</feature>
<dbReference type="InterPro" id="IPR054293">
    <property type="entry name" value="DUF7029"/>
</dbReference>
<organism evidence="4 5">
    <name type="scientific">Melanomma pulvis-pyrius CBS 109.77</name>
    <dbReference type="NCBI Taxonomy" id="1314802"/>
    <lineage>
        <taxon>Eukaryota</taxon>
        <taxon>Fungi</taxon>
        <taxon>Dikarya</taxon>
        <taxon>Ascomycota</taxon>
        <taxon>Pezizomycotina</taxon>
        <taxon>Dothideomycetes</taxon>
        <taxon>Pleosporomycetidae</taxon>
        <taxon>Pleosporales</taxon>
        <taxon>Melanommataceae</taxon>
        <taxon>Melanomma</taxon>
    </lineage>
</organism>
<evidence type="ECO:0000313" key="5">
    <source>
        <dbReference type="Proteomes" id="UP000799757"/>
    </source>
</evidence>
<name>A0A6A6XJL1_9PLEO</name>
<evidence type="ECO:0000313" key="4">
    <source>
        <dbReference type="EMBL" id="KAF2796358.1"/>
    </source>
</evidence>
<accession>A0A6A6XJL1</accession>
<dbReference type="Pfam" id="PF22974">
    <property type="entry name" value="DUF7029"/>
    <property type="match status" value="1"/>
</dbReference>
<dbReference type="EMBL" id="MU001833">
    <property type="protein sequence ID" value="KAF2796358.1"/>
    <property type="molecule type" value="Genomic_DNA"/>
</dbReference>
<sequence>MFYRTVIATVYLLGTALSFPDSLYQAFDSSNYRELKAAKRHEDVLKRSDDIVTKRSIVLTYADDTAHDDDTTFAARVNLAGDRPTLFLEDFEHLLDMVDCSDSAMTLAFRDAAFFEKAKYACASMDEGLIVSSHSSCSDSSAHSVFNVSNIEYDKGNSRIVLSIHETTWLRSFPARKIEFGHTSDRHYIHRHDRLSGRASGTQSMSGIIEAAASTLIPTATPTANSVTFDLSSGAADTMFTWPSGPGANLSITAGCKKCTTKGQLVITQGEIELMDISDLLKPVLNHEQEIDFVQRGYFELELNGFEASVLLRAEPPTSVEFQYDLFSVPVHGFVIPKFGAAGVLFQPQLVFNLTINRAVELTWGFKVTVPDKSTIRLDIGQFNQSRTTGFNETTVSSLPFNANDSDIELTLQAGLRPFLPIGMSFFQDKLKVCGGPTLDLPYIDTTIAQLATSAVDANCETGKGQGSARFQDTFKNLTHISASVAMGVGFEFEADVVGFPAARFNSSVWSRVESLPTACLAFGRETGMVVATVAEEKADARDKPSLAVSASLCGFAELAMWGMSAVTAIVAVL</sequence>
<evidence type="ECO:0000259" key="3">
    <source>
        <dbReference type="Pfam" id="PF23865"/>
    </source>
</evidence>
<feature type="signal peptide" evidence="1">
    <location>
        <begin position="1"/>
        <end position="18"/>
    </location>
</feature>
<gene>
    <name evidence="4" type="ORF">K505DRAFT_359395</name>
</gene>
<evidence type="ECO:0008006" key="6">
    <source>
        <dbReference type="Google" id="ProtNLM"/>
    </source>
</evidence>
<dbReference type="InterPro" id="IPR055647">
    <property type="entry name" value="DUF7223"/>
</dbReference>
<feature type="chain" id="PRO_5025517972" description="GPI anchored protein" evidence="1">
    <location>
        <begin position="19"/>
        <end position="574"/>
    </location>
</feature>
<reference evidence="4" key="1">
    <citation type="journal article" date="2020" name="Stud. Mycol.">
        <title>101 Dothideomycetes genomes: a test case for predicting lifestyles and emergence of pathogens.</title>
        <authorList>
            <person name="Haridas S."/>
            <person name="Albert R."/>
            <person name="Binder M."/>
            <person name="Bloem J."/>
            <person name="Labutti K."/>
            <person name="Salamov A."/>
            <person name="Andreopoulos B."/>
            <person name="Baker S."/>
            <person name="Barry K."/>
            <person name="Bills G."/>
            <person name="Bluhm B."/>
            <person name="Cannon C."/>
            <person name="Castanera R."/>
            <person name="Culley D."/>
            <person name="Daum C."/>
            <person name="Ezra D."/>
            <person name="Gonzalez J."/>
            <person name="Henrissat B."/>
            <person name="Kuo A."/>
            <person name="Liang C."/>
            <person name="Lipzen A."/>
            <person name="Lutzoni F."/>
            <person name="Magnuson J."/>
            <person name="Mondo S."/>
            <person name="Nolan M."/>
            <person name="Ohm R."/>
            <person name="Pangilinan J."/>
            <person name="Park H.-J."/>
            <person name="Ramirez L."/>
            <person name="Alfaro M."/>
            <person name="Sun H."/>
            <person name="Tritt A."/>
            <person name="Yoshinaga Y."/>
            <person name="Zwiers L.-H."/>
            <person name="Turgeon B."/>
            <person name="Goodwin S."/>
            <person name="Spatafora J."/>
            <person name="Crous P."/>
            <person name="Grigoriev I."/>
        </authorList>
    </citation>
    <scope>NUCLEOTIDE SEQUENCE</scope>
    <source>
        <strain evidence="4">CBS 109.77</strain>
    </source>
</reference>
<protein>
    <recommendedName>
        <fullName evidence="6">GPI anchored protein</fullName>
    </recommendedName>
</protein>
<dbReference type="Pfam" id="PF23865">
    <property type="entry name" value="DUF7223"/>
    <property type="match status" value="1"/>
</dbReference>
<evidence type="ECO:0000256" key="1">
    <source>
        <dbReference type="SAM" id="SignalP"/>
    </source>
</evidence>
<dbReference type="OrthoDB" id="5382170at2759"/>
<dbReference type="AlphaFoldDB" id="A0A6A6XJL1"/>
<proteinExistence type="predicted"/>
<keyword evidence="1" id="KW-0732">Signal</keyword>
<feature type="domain" description="DUF7223" evidence="3">
    <location>
        <begin position="251"/>
        <end position="471"/>
    </location>
</feature>
<evidence type="ECO:0000259" key="2">
    <source>
        <dbReference type="Pfam" id="PF22974"/>
    </source>
</evidence>
<dbReference type="Proteomes" id="UP000799757">
    <property type="component" value="Unassembled WGS sequence"/>
</dbReference>
<keyword evidence="5" id="KW-1185">Reference proteome</keyword>